<dbReference type="Proteomes" id="UP000281726">
    <property type="component" value="Unassembled WGS sequence"/>
</dbReference>
<comment type="caution">
    <text evidence="2">The sequence shown here is derived from an EMBL/GenBank/DDBJ whole genome shotgun (WGS) entry which is preliminary data.</text>
</comment>
<accession>A0A3A9ZRF9</accession>
<evidence type="ECO:0000313" key="2">
    <source>
        <dbReference type="EMBL" id="RKN50795.1"/>
    </source>
</evidence>
<evidence type="ECO:0000313" key="3">
    <source>
        <dbReference type="Proteomes" id="UP000281726"/>
    </source>
</evidence>
<feature type="transmembrane region" description="Helical" evidence="1">
    <location>
        <begin position="263"/>
        <end position="281"/>
    </location>
</feature>
<dbReference type="RefSeq" id="WP_120724612.1">
    <property type="nucleotide sequence ID" value="NZ_RBAK01000001.1"/>
</dbReference>
<keyword evidence="1" id="KW-1133">Transmembrane helix</keyword>
<feature type="transmembrane region" description="Helical" evidence="1">
    <location>
        <begin position="90"/>
        <end position="112"/>
    </location>
</feature>
<evidence type="ECO:0000256" key="1">
    <source>
        <dbReference type="SAM" id="Phobius"/>
    </source>
</evidence>
<feature type="transmembrane region" description="Helical" evidence="1">
    <location>
        <begin position="43"/>
        <end position="62"/>
    </location>
</feature>
<keyword evidence="1" id="KW-0812">Transmembrane</keyword>
<feature type="transmembrane region" description="Helical" evidence="1">
    <location>
        <begin position="179"/>
        <end position="197"/>
    </location>
</feature>
<keyword evidence="1" id="KW-0472">Membrane</keyword>
<proteinExistence type="predicted"/>
<reference evidence="2 3" key="1">
    <citation type="journal article" date="2004" name="Syst. Appl. Microbiol.">
        <title>Cryptoendolithic actinomycetes from antarctic sandstone rock samples: Micromonospora endolithica sp. nov. and two isolates related to Micromonospora coerulea Jensen 1932.</title>
        <authorList>
            <person name="Hirsch P."/>
            <person name="Mevs U."/>
            <person name="Kroppenstedt R.M."/>
            <person name="Schumann P."/>
            <person name="Stackebrandt E."/>
        </authorList>
    </citation>
    <scope>NUCLEOTIDE SEQUENCE [LARGE SCALE GENOMIC DNA]</scope>
    <source>
        <strain evidence="2 3">JCM 12677</strain>
    </source>
</reference>
<organism evidence="2 3">
    <name type="scientific">Micromonospora endolithica</name>
    <dbReference type="NCBI Taxonomy" id="230091"/>
    <lineage>
        <taxon>Bacteria</taxon>
        <taxon>Bacillati</taxon>
        <taxon>Actinomycetota</taxon>
        <taxon>Actinomycetes</taxon>
        <taxon>Micromonosporales</taxon>
        <taxon>Micromonosporaceae</taxon>
        <taxon>Micromonospora</taxon>
    </lineage>
</organism>
<gene>
    <name evidence="2" type="ORF">D7223_03330</name>
</gene>
<feature type="transmembrane region" description="Helical" evidence="1">
    <location>
        <begin position="202"/>
        <end position="219"/>
    </location>
</feature>
<feature type="transmembrane region" description="Helical" evidence="1">
    <location>
        <begin position="133"/>
        <end position="159"/>
    </location>
</feature>
<protein>
    <submittedName>
        <fullName evidence="2">ABC transporter permease</fullName>
    </submittedName>
</protein>
<keyword evidence="3" id="KW-1185">Reference proteome</keyword>
<name>A0A3A9ZRF9_9ACTN</name>
<sequence>MTPATGRAAGVGTEGTGTTGAPVRFRDLVAAERIKMWSLRSTWWALGLILVSMVGLAAYAALATTDGWAGWSPEQRSLHSPLGDAFPDEAQLFVILAASAVGTVAVGGEYASGLFRGTFAAVPHRGAVAAAKVLVLATVTTAVGVLGAAAAFTVAQVILTDVGAQMSVTDPGALRGITASALLVPLSALIGTAVAALVRHSAPAIVAATALLLLLPTALDEDERWTAMLRHAMPVAAWQRLMETGEPPPWISLPYRATVGGAWGTYAGWTLVAALLTVAAIHRHDP</sequence>
<dbReference type="AlphaFoldDB" id="A0A3A9ZRF9"/>
<dbReference type="OrthoDB" id="3480265at2"/>
<dbReference type="EMBL" id="RBAK01000001">
    <property type="protein sequence ID" value="RKN50795.1"/>
    <property type="molecule type" value="Genomic_DNA"/>
</dbReference>